<sequence length="741" mass="80466">MSIEAPPATLSVQDLKRVKNSVIGNPIAKSALSRDAAFMRSLVECVDVASVAGSVGNEIRVEAAHIVASLSYGSESALETLLRLQTPRILIFALSQFTPTDPLPLRSAYARALRAIVASVAEILGPSEYGLRPETTGPMQIETKEALSLIFAIETLDILLPLLLSPSPQLATPIVQLLASATRSLHHRTTLSSYLPPSERLAANAAKSKKRGWEKIASPTSPSASLPGARWVVRVLVGLLARTKDVKLQEAALLGLVALAKENAGVAVPLARGMVYQPDLFGPPLALIHTLMRSRNVDVQLAACLCATHILRATHASSHAASTTHVFDYAQTTYAQVNRVVVEGGGEAVERRVRGCYILYHLTTDDRALCQFAYDRMCLDTLAGVVKAITPVEPKEGWDESESEGVVRLREASLTAIATLGLFNEQIRRAITDRKGAATNAAGVRYAGCQCVRVLARGVSVLRTTIVDSGLGMEVFGIVMRGARDRRVLNAALAAVCNIVMEFSPLRPIYLRKGLMPRLVQILNRSSDSSLRLNALWAVKNSLNRTTSETKRDMMSDLGWNRLFELLHDPDLTIQEQAYGIIRNLSSDEDGMEMVFQEMGQDAVLDTPSLADRTPTLIQALWALANLCSGPSTLTSSVLQKPQLLLNLRTCLAECGSEVRKPAVQCVLVLAQEHPRRRRALVDAGVVGTLRRLCEWGPTVLCREVRRLGAGVGASMDMDKEVYERARMALDWLEHGDGSGS</sequence>
<keyword evidence="4" id="KW-0677">Repeat</keyword>
<dbReference type="PANTHER" id="PTHR15651:SF7">
    <property type="entry name" value="ARMADILLO REPEAT-CONTAINING PROTEIN 8"/>
    <property type="match status" value="1"/>
</dbReference>
<gene>
    <name evidence="7" type="ORF">DFP72DRAFT_817510</name>
</gene>
<dbReference type="Gene3D" id="1.25.10.10">
    <property type="entry name" value="Leucine-rich Repeat Variant"/>
    <property type="match status" value="2"/>
</dbReference>
<dbReference type="PROSITE" id="PS50176">
    <property type="entry name" value="ARM_REPEAT"/>
    <property type="match status" value="1"/>
</dbReference>
<dbReference type="EMBL" id="JACGCI010000055">
    <property type="protein sequence ID" value="KAF6750708.1"/>
    <property type="molecule type" value="Genomic_DNA"/>
</dbReference>
<dbReference type="PANTHER" id="PTHR15651">
    <property type="entry name" value="ARMADILLO REPEAT-CONTAINING PROTEIN 8"/>
    <property type="match status" value="1"/>
</dbReference>
<dbReference type="InterPro" id="IPR038739">
    <property type="entry name" value="ARMC8/Vid28"/>
</dbReference>
<keyword evidence="8" id="KW-1185">Reference proteome</keyword>
<evidence type="ECO:0000256" key="1">
    <source>
        <dbReference type="ARBA" id="ARBA00004123"/>
    </source>
</evidence>
<evidence type="ECO:0000256" key="3">
    <source>
        <dbReference type="ARBA" id="ARBA00022490"/>
    </source>
</evidence>
<name>A0A8H6M0B7_9AGAR</name>
<dbReference type="AlphaFoldDB" id="A0A8H6M0B7"/>
<evidence type="ECO:0000256" key="4">
    <source>
        <dbReference type="ARBA" id="ARBA00022737"/>
    </source>
</evidence>
<dbReference type="GO" id="GO:0034657">
    <property type="term" value="C:GID complex"/>
    <property type="evidence" value="ECO:0007669"/>
    <property type="project" value="TreeGrafter"/>
</dbReference>
<evidence type="ECO:0000313" key="8">
    <source>
        <dbReference type="Proteomes" id="UP000521943"/>
    </source>
</evidence>
<dbReference type="GO" id="GO:0043161">
    <property type="term" value="P:proteasome-mediated ubiquitin-dependent protein catabolic process"/>
    <property type="evidence" value="ECO:0007669"/>
    <property type="project" value="TreeGrafter"/>
</dbReference>
<reference evidence="7 8" key="1">
    <citation type="submission" date="2020-07" db="EMBL/GenBank/DDBJ databases">
        <title>Comparative genomics of pyrophilous fungi reveals a link between fire events and developmental genes.</title>
        <authorList>
            <consortium name="DOE Joint Genome Institute"/>
            <person name="Steindorff A.S."/>
            <person name="Carver A."/>
            <person name="Calhoun S."/>
            <person name="Stillman K."/>
            <person name="Liu H."/>
            <person name="Lipzen A."/>
            <person name="Pangilinan J."/>
            <person name="Labutti K."/>
            <person name="Bruns T.D."/>
            <person name="Grigoriev I.V."/>
        </authorList>
    </citation>
    <scope>NUCLEOTIDE SEQUENCE [LARGE SCALE GENOMIC DNA]</scope>
    <source>
        <strain evidence="7 8">CBS 144469</strain>
    </source>
</reference>
<comment type="caution">
    <text evidence="7">The sequence shown here is derived from an EMBL/GenBank/DDBJ whole genome shotgun (WGS) entry which is preliminary data.</text>
</comment>
<accession>A0A8H6M0B7</accession>
<organism evidence="7 8">
    <name type="scientific">Ephemerocybe angulata</name>
    <dbReference type="NCBI Taxonomy" id="980116"/>
    <lineage>
        <taxon>Eukaryota</taxon>
        <taxon>Fungi</taxon>
        <taxon>Dikarya</taxon>
        <taxon>Basidiomycota</taxon>
        <taxon>Agaricomycotina</taxon>
        <taxon>Agaricomycetes</taxon>
        <taxon>Agaricomycetidae</taxon>
        <taxon>Agaricales</taxon>
        <taxon>Agaricineae</taxon>
        <taxon>Psathyrellaceae</taxon>
        <taxon>Ephemerocybe</taxon>
    </lineage>
</organism>
<proteinExistence type="predicted"/>
<dbReference type="Proteomes" id="UP000521943">
    <property type="component" value="Unassembled WGS sequence"/>
</dbReference>
<protein>
    <submittedName>
        <fullName evidence="7">ARM repeat-containing protein</fullName>
    </submittedName>
</protein>
<dbReference type="SUPFAM" id="SSF48371">
    <property type="entry name" value="ARM repeat"/>
    <property type="match status" value="2"/>
</dbReference>
<keyword evidence="5" id="KW-0539">Nucleus</keyword>
<dbReference type="GO" id="GO:0005737">
    <property type="term" value="C:cytoplasm"/>
    <property type="evidence" value="ECO:0007669"/>
    <property type="project" value="UniProtKB-SubCell"/>
</dbReference>
<dbReference type="InterPro" id="IPR011989">
    <property type="entry name" value="ARM-like"/>
</dbReference>
<keyword evidence="3" id="KW-0963">Cytoplasm</keyword>
<evidence type="ECO:0000256" key="2">
    <source>
        <dbReference type="ARBA" id="ARBA00004496"/>
    </source>
</evidence>
<comment type="subcellular location">
    <subcellularLocation>
        <location evidence="2">Cytoplasm</location>
    </subcellularLocation>
    <subcellularLocation>
        <location evidence="1">Nucleus</location>
    </subcellularLocation>
</comment>
<dbReference type="InterPro" id="IPR000225">
    <property type="entry name" value="Armadillo"/>
</dbReference>
<feature type="repeat" description="ARM" evidence="6">
    <location>
        <begin position="558"/>
        <end position="600"/>
    </location>
</feature>
<dbReference type="GO" id="GO:0005634">
    <property type="term" value="C:nucleus"/>
    <property type="evidence" value="ECO:0007669"/>
    <property type="project" value="UniProtKB-SubCell"/>
</dbReference>
<evidence type="ECO:0000313" key="7">
    <source>
        <dbReference type="EMBL" id="KAF6750708.1"/>
    </source>
</evidence>
<dbReference type="OrthoDB" id="5559898at2759"/>
<dbReference type="InterPro" id="IPR016024">
    <property type="entry name" value="ARM-type_fold"/>
</dbReference>
<evidence type="ECO:0000256" key="6">
    <source>
        <dbReference type="PROSITE-ProRule" id="PRU00259"/>
    </source>
</evidence>
<evidence type="ECO:0000256" key="5">
    <source>
        <dbReference type="ARBA" id="ARBA00023242"/>
    </source>
</evidence>